<comment type="caution">
    <text evidence="8">The sequence shown here is derived from an EMBL/GenBank/DDBJ whole genome shotgun (WGS) entry which is preliminary data.</text>
</comment>
<proteinExistence type="inferred from homology"/>
<evidence type="ECO:0000313" key="8">
    <source>
        <dbReference type="EMBL" id="REF25627.1"/>
    </source>
</evidence>
<dbReference type="SUPFAM" id="SSF53756">
    <property type="entry name" value="UDP-Glycosyltransferase/glycogen phosphorylase"/>
    <property type="match status" value="1"/>
</dbReference>
<dbReference type="Pfam" id="PF01075">
    <property type="entry name" value="Glyco_transf_9"/>
    <property type="match status" value="1"/>
</dbReference>
<dbReference type="GO" id="GO:0005829">
    <property type="term" value="C:cytosol"/>
    <property type="evidence" value="ECO:0007669"/>
    <property type="project" value="TreeGrafter"/>
</dbReference>
<dbReference type="EC" id="2.4.99.24" evidence="4"/>
<dbReference type="AlphaFoldDB" id="A0A3D9U8U6"/>
<dbReference type="FunFam" id="3.40.50.2000:FF:000023">
    <property type="entry name" value="ADP-heptose--LPS heptosyltransferase II"/>
    <property type="match status" value="1"/>
</dbReference>
<keyword evidence="2 8" id="KW-0808">Transferase</keyword>
<dbReference type="EMBL" id="QTUB01000001">
    <property type="protein sequence ID" value="REF25627.1"/>
    <property type="molecule type" value="Genomic_DNA"/>
</dbReference>
<dbReference type="Proteomes" id="UP000256294">
    <property type="component" value="Unassembled WGS sequence"/>
</dbReference>
<comment type="catalytic activity">
    <reaction evidence="5">
        <text>an L-alpha-D-Hep-(1-&gt;5)-[alpha-Kdo-(2-&gt;4)]-alpha-Kdo-(2-&gt;6)-lipid A + ADP-L-glycero-beta-D-manno-heptose = an L-alpha-D-Hep-(1-&gt;3)-L-alpha-D-Hep-(1-&gt;5)-[alpha-Kdo-(2-&gt;4)]-alpha-Kdo-(2-&gt;6)-lipid A + ADP + H(+)</text>
        <dbReference type="Rhea" id="RHEA:74071"/>
        <dbReference type="ChEBI" id="CHEBI:15378"/>
        <dbReference type="ChEBI" id="CHEBI:61506"/>
        <dbReference type="ChEBI" id="CHEBI:193068"/>
        <dbReference type="ChEBI" id="CHEBI:193069"/>
        <dbReference type="ChEBI" id="CHEBI:456216"/>
        <dbReference type="EC" id="2.4.99.24"/>
    </reaction>
</comment>
<dbReference type="InterPro" id="IPR051199">
    <property type="entry name" value="LPS_LOS_Heptosyltrfase"/>
</dbReference>
<dbReference type="NCBIfam" id="NF008162">
    <property type="entry name" value="PRK10916.1"/>
    <property type="match status" value="1"/>
</dbReference>
<dbReference type="CDD" id="cd03789">
    <property type="entry name" value="GT9_LPS_heptosyltransferase"/>
    <property type="match status" value="1"/>
</dbReference>
<evidence type="ECO:0000256" key="4">
    <source>
        <dbReference type="ARBA" id="ARBA00044042"/>
    </source>
</evidence>
<dbReference type="InterPro" id="IPR002201">
    <property type="entry name" value="Glyco_trans_9"/>
</dbReference>
<dbReference type="NCBIfam" id="TIGR02195">
    <property type="entry name" value="heptsyl_trn_II"/>
    <property type="match status" value="1"/>
</dbReference>
<dbReference type="GO" id="GO:0008713">
    <property type="term" value="F:ADP-heptose-lipopolysaccharide heptosyltransferase activity"/>
    <property type="evidence" value="ECO:0007669"/>
    <property type="project" value="UniProtKB-EC"/>
</dbReference>
<protein>
    <recommendedName>
        <fullName evidence="6">Lipopolysaccharide heptosyltransferase 2</fullName>
        <ecNumber evidence="4">2.4.99.24</ecNumber>
    </recommendedName>
    <alternativeName>
        <fullName evidence="7">ADP-heptose:lipopolysaccharide heptosyltransferase II</fullName>
    </alternativeName>
</protein>
<dbReference type="GO" id="GO:0009244">
    <property type="term" value="P:lipopolysaccharide core region biosynthetic process"/>
    <property type="evidence" value="ECO:0007669"/>
    <property type="project" value="TreeGrafter"/>
</dbReference>
<dbReference type="Gene3D" id="3.40.50.2000">
    <property type="entry name" value="Glycogen Phosphorylase B"/>
    <property type="match status" value="2"/>
</dbReference>
<name>A0A3D9U8U6_9GAMM</name>
<evidence type="ECO:0000256" key="6">
    <source>
        <dbReference type="ARBA" id="ARBA00074391"/>
    </source>
</evidence>
<dbReference type="InterPro" id="IPR011910">
    <property type="entry name" value="RfaF"/>
</dbReference>
<evidence type="ECO:0000256" key="2">
    <source>
        <dbReference type="ARBA" id="ARBA00022679"/>
    </source>
</evidence>
<keyword evidence="9" id="KW-1185">Reference proteome</keyword>
<comment type="similarity">
    <text evidence="3">Belongs to the glycosyltransferase 9 family.</text>
</comment>
<reference evidence="8 9" key="1">
    <citation type="submission" date="2018-08" db="EMBL/GenBank/DDBJ databases">
        <title>Genomic Encyclopedia of Archaeal and Bacterial Type Strains, Phase II (KMG-II): from individual species to whole genera.</title>
        <authorList>
            <person name="Goeker M."/>
        </authorList>
    </citation>
    <scope>NUCLEOTIDE SEQUENCE [LARGE SCALE GENOMIC DNA]</scope>
    <source>
        <strain evidence="8 9">DSM 17905</strain>
    </source>
</reference>
<dbReference type="FunFam" id="3.40.50.2000:FF:000022">
    <property type="entry name" value="ADP-heptose--LPS heptosyltransferase II"/>
    <property type="match status" value="1"/>
</dbReference>
<evidence type="ECO:0000256" key="7">
    <source>
        <dbReference type="ARBA" id="ARBA00083682"/>
    </source>
</evidence>
<accession>A0A3D9U8U6</accession>
<dbReference type="PANTHER" id="PTHR30160:SF7">
    <property type="entry name" value="ADP-HEPTOSE--LPS HEPTOSYLTRANSFERASE 2"/>
    <property type="match status" value="1"/>
</dbReference>
<dbReference type="PANTHER" id="PTHR30160">
    <property type="entry name" value="TETRAACYLDISACCHARIDE 4'-KINASE-RELATED"/>
    <property type="match status" value="1"/>
</dbReference>
<evidence type="ECO:0000256" key="3">
    <source>
        <dbReference type="ARBA" id="ARBA00043995"/>
    </source>
</evidence>
<sequence>MTFMKILVIGPSWVGDMMMSQSLYRTLKALYPDAEIDVMAPAWCRPLLAKMPEVNQALAMPLGHGTFALSERRRLGIALRESEYDRAYVLPNSFKSALVPFFANIPLRTGWRGEMRYGLLNDIRVLNKSAFPLMVQRYVALAYDGKTVRSAEDLPQPLLWPQLAVSDEDIAESTTAFNIADHRPIIGFCPGAEFGPAKRWPHYHYAKLAEQLITQKGYQILLFGSAKDNETGEDIRALLSGEARENCLNLAGQTSLEQAVNIIAACDAIVTNDSGLMHVASALNRPLVALYGPSSPDFTPPLSDKAEVIRLITGYHKIRKGDSAGGYHQSLIDIQPEQVLASLEKLLQAENQS</sequence>
<organism evidence="8 9">
    <name type="scientific">Xenorhabdus cabanillasii</name>
    <dbReference type="NCBI Taxonomy" id="351673"/>
    <lineage>
        <taxon>Bacteria</taxon>
        <taxon>Pseudomonadati</taxon>
        <taxon>Pseudomonadota</taxon>
        <taxon>Gammaproteobacteria</taxon>
        <taxon>Enterobacterales</taxon>
        <taxon>Morganellaceae</taxon>
        <taxon>Xenorhabdus</taxon>
    </lineage>
</organism>
<keyword evidence="1" id="KW-0328">Glycosyltransferase</keyword>
<evidence type="ECO:0000256" key="1">
    <source>
        <dbReference type="ARBA" id="ARBA00022676"/>
    </source>
</evidence>
<evidence type="ECO:0000256" key="5">
    <source>
        <dbReference type="ARBA" id="ARBA00047503"/>
    </source>
</evidence>
<gene>
    <name evidence="8" type="ORF">BDD26_0129</name>
</gene>
<evidence type="ECO:0000313" key="9">
    <source>
        <dbReference type="Proteomes" id="UP000256294"/>
    </source>
</evidence>